<keyword evidence="2" id="KW-1185">Reference proteome</keyword>
<proteinExistence type="predicted"/>
<accession>A0A0M2HNQ4</accession>
<name>A0A0M2HNQ4_9MICO</name>
<dbReference type="Proteomes" id="UP000033900">
    <property type="component" value="Unassembled WGS sequence"/>
</dbReference>
<dbReference type="STRING" id="273678.RS84_02739"/>
<dbReference type="PATRIC" id="fig|273678.4.peg.2742"/>
<dbReference type="AlphaFoldDB" id="A0A0M2HNQ4"/>
<comment type="caution">
    <text evidence="1">The sequence shown here is derived from an EMBL/GenBank/DDBJ whole genome shotgun (WGS) entry which is preliminary data.</text>
</comment>
<dbReference type="RefSeq" id="WP_268748619.1">
    <property type="nucleotide sequence ID" value="NZ_JYJB01000010.1"/>
</dbReference>
<evidence type="ECO:0000313" key="1">
    <source>
        <dbReference type="EMBL" id="KJL46116.1"/>
    </source>
</evidence>
<sequence length="43" mass="4959">MAMSLDEFVVDHPVDRSAVDAHKRCMLEAIEEARREDGEQEQD</sequence>
<protein>
    <submittedName>
        <fullName evidence="1">Uncharacterized protein</fullName>
    </submittedName>
</protein>
<dbReference type="EMBL" id="JYJB01000010">
    <property type="protein sequence ID" value="KJL46116.1"/>
    <property type="molecule type" value="Genomic_DNA"/>
</dbReference>
<gene>
    <name evidence="1" type="ORF">RS84_02739</name>
</gene>
<organism evidence="1 2">
    <name type="scientific">Microbacterium hydrocarbonoxydans</name>
    <dbReference type="NCBI Taxonomy" id="273678"/>
    <lineage>
        <taxon>Bacteria</taxon>
        <taxon>Bacillati</taxon>
        <taxon>Actinomycetota</taxon>
        <taxon>Actinomycetes</taxon>
        <taxon>Micrococcales</taxon>
        <taxon>Microbacteriaceae</taxon>
        <taxon>Microbacterium</taxon>
    </lineage>
</organism>
<evidence type="ECO:0000313" key="2">
    <source>
        <dbReference type="Proteomes" id="UP000033900"/>
    </source>
</evidence>
<reference evidence="1 2" key="1">
    <citation type="submission" date="2015-02" db="EMBL/GenBank/DDBJ databases">
        <title>Draft genome sequences of ten Microbacterium spp. with emphasis on heavy metal contaminated environments.</title>
        <authorList>
            <person name="Corretto E."/>
        </authorList>
    </citation>
    <scope>NUCLEOTIDE SEQUENCE [LARGE SCALE GENOMIC DNA]</scope>
    <source>
        <strain evidence="1 2">SA35</strain>
    </source>
</reference>